<comment type="caution">
    <text evidence="1">The sequence shown here is derived from an EMBL/GenBank/DDBJ whole genome shotgun (WGS) entry which is preliminary data.</text>
</comment>
<dbReference type="OrthoDB" id="2985369at2759"/>
<dbReference type="InterPro" id="IPR036047">
    <property type="entry name" value="F-box-like_dom_sf"/>
</dbReference>
<dbReference type="Gene3D" id="1.20.1280.50">
    <property type="match status" value="1"/>
</dbReference>
<reference evidence="1" key="1">
    <citation type="submission" date="2020-11" db="EMBL/GenBank/DDBJ databases">
        <authorList>
            <consortium name="DOE Joint Genome Institute"/>
            <person name="Ahrendt S."/>
            <person name="Riley R."/>
            <person name="Andreopoulos W."/>
            <person name="Labutti K."/>
            <person name="Pangilinan J."/>
            <person name="Ruiz-Duenas F.J."/>
            <person name="Barrasa J.M."/>
            <person name="Sanchez-Garcia M."/>
            <person name="Camarero S."/>
            <person name="Miyauchi S."/>
            <person name="Serrano A."/>
            <person name="Linde D."/>
            <person name="Babiker R."/>
            <person name="Drula E."/>
            <person name="Ayuso-Fernandez I."/>
            <person name="Pacheco R."/>
            <person name="Padilla G."/>
            <person name="Ferreira P."/>
            <person name="Barriuso J."/>
            <person name="Kellner H."/>
            <person name="Castanera R."/>
            <person name="Alfaro M."/>
            <person name="Ramirez L."/>
            <person name="Pisabarro A.G."/>
            <person name="Kuo A."/>
            <person name="Tritt A."/>
            <person name="Lipzen A."/>
            <person name="He G."/>
            <person name="Yan M."/>
            <person name="Ng V."/>
            <person name="Cullen D."/>
            <person name="Martin F."/>
            <person name="Rosso M.-N."/>
            <person name="Henrissat B."/>
            <person name="Hibbett D."/>
            <person name="Martinez A.T."/>
            <person name="Grigoriev I.V."/>
        </authorList>
    </citation>
    <scope>NUCLEOTIDE SEQUENCE</scope>
    <source>
        <strain evidence="1">CIRM-BRFM 674</strain>
    </source>
</reference>
<proteinExistence type="predicted"/>
<sequence>MPSALSPIHKLDDLLLWRIFTFNNTLYHGPQPEDKWQAIQHPVAVVKDHDPLTTTRQCSQVCEFWRDIILSSPYIWSFIDLESLVQENDAWRNEVLRRSGGALLTIHGRCMADIPQNFLRKLLRDYWNRIQVIDVQMSTFQFRNGEIIAAIGHPAPHLRAFVVLSALDNTNVFNEEEFPFFPDFDLFGGEAPSLVCFSIAGNTFHLVYHTTIAMLSSMPIRELTLNSAGTFTCTDVLSALAEMPHLEALSLGVALVIQDDQLGRIVDLYLPHLKRLSIIGFHPMLYSAFLERIIPHPACALMPHSIPPFLNFYLPLKSVEVLYTAPRDLAHMMQWAPEGTVLFPKLSVVAISFWNSRDDNLATVKSFLIARTIKAPIQLLIIPLWESLSDLQLFDDLPGLTIIMRCGTSKEGQRKIVEYTCGSGSTPVPQEEISLGA</sequence>
<protein>
    <recommendedName>
        <fullName evidence="3">F-box domain-containing protein</fullName>
    </recommendedName>
</protein>
<feature type="non-terminal residue" evidence="1">
    <location>
        <position position="1"/>
    </location>
</feature>
<dbReference type="Proteomes" id="UP000807469">
    <property type="component" value="Unassembled WGS sequence"/>
</dbReference>
<gene>
    <name evidence="1" type="ORF">BDN70DRAFT_921891</name>
</gene>
<name>A0A9P5Z2T8_9AGAR</name>
<accession>A0A9P5Z2T8</accession>
<evidence type="ECO:0000313" key="1">
    <source>
        <dbReference type="EMBL" id="KAF9478426.1"/>
    </source>
</evidence>
<evidence type="ECO:0000313" key="2">
    <source>
        <dbReference type="Proteomes" id="UP000807469"/>
    </source>
</evidence>
<keyword evidence="2" id="KW-1185">Reference proteome</keyword>
<dbReference type="AlphaFoldDB" id="A0A9P5Z2T8"/>
<dbReference type="SUPFAM" id="SSF81383">
    <property type="entry name" value="F-box domain"/>
    <property type="match status" value="1"/>
</dbReference>
<dbReference type="EMBL" id="MU155234">
    <property type="protein sequence ID" value="KAF9478426.1"/>
    <property type="molecule type" value="Genomic_DNA"/>
</dbReference>
<organism evidence="1 2">
    <name type="scientific">Pholiota conissans</name>
    <dbReference type="NCBI Taxonomy" id="109636"/>
    <lineage>
        <taxon>Eukaryota</taxon>
        <taxon>Fungi</taxon>
        <taxon>Dikarya</taxon>
        <taxon>Basidiomycota</taxon>
        <taxon>Agaricomycotina</taxon>
        <taxon>Agaricomycetes</taxon>
        <taxon>Agaricomycetidae</taxon>
        <taxon>Agaricales</taxon>
        <taxon>Agaricineae</taxon>
        <taxon>Strophariaceae</taxon>
        <taxon>Pholiota</taxon>
    </lineage>
</organism>
<evidence type="ECO:0008006" key="3">
    <source>
        <dbReference type="Google" id="ProtNLM"/>
    </source>
</evidence>